<dbReference type="EC" id="4.2.99.21" evidence="3"/>
<evidence type="ECO:0000259" key="2">
    <source>
        <dbReference type="PROSITE" id="PS51168"/>
    </source>
</evidence>
<feature type="domain" description="Chorismate mutase" evidence="2">
    <location>
        <begin position="4"/>
        <end position="94"/>
    </location>
</feature>
<dbReference type="Proteomes" id="UP001232992">
    <property type="component" value="Unassembled WGS sequence"/>
</dbReference>
<dbReference type="InterPro" id="IPR036979">
    <property type="entry name" value="CM_dom_sf"/>
</dbReference>
<evidence type="ECO:0000256" key="1">
    <source>
        <dbReference type="ARBA" id="ARBA00023235"/>
    </source>
</evidence>
<organism evidence="3 4">
    <name type="scientific">Roseofilum casamattae BLCC-M143</name>
    <dbReference type="NCBI Taxonomy" id="3022442"/>
    <lineage>
        <taxon>Bacteria</taxon>
        <taxon>Bacillati</taxon>
        <taxon>Cyanobacteriota</taxon>
        <taxon>Cyanophyceae</taxon>
        <taxon>Desertifilales</taxon>
        <taxon>Desertifilaceae</taxon>
        <taxon>Roseofilum</taxon>
        <taxon>Roseofilum casamattae</taxon>
    </lineage>
</organism>
<dbReference type="InterPro" id="IPR002701">
    <property type="entry name" value="CM_II_prokaryot"/>
</dbReference>
<dbReference type="InterPro" id="IPR036263">
    <property type="entry name" value="Chorismate_II_sf"/>
</dbReference>
<dbReference type="PROSITE" id="PS51168">
    <property type="entry name" value="CHORISMATE_MUT_2"/>
    <property type="match status" value="1"/>
</dbReference>
<protein>
    <submittedName>
        <fullName evidence="3">Isochorismate lyase</fullName>
        <ecNumber evidence="3">4.2.99.21</ecNumber>
    </submittedName>
</protein>
<dbReference type="PANTHER" id="PTHR38041">
    <property type="entry name" value="CHORISMATE MUTASE"/>
    <property type="match status" value="1"/>
</dbReference>
<dbReference type="GO" id="GO:0043904">
    <property type="term" value="F:isochorismate pyruvate lyase activity"/>
    <property type="evidence" value="ECO:0007669"/>
    <property type="project" value="UniProtKB-EC"/>
</dbReference>
<dbReference type="EMBL" id="JAQOSQ010000001">
    <property type="protein sequence ID" value="MDJ1181581.1"/>
    <property type="molecule type" value="Genomic_DNA"/>
</dbReference>
<dbReference type="NCBIfam" id="NF005475">
    <property type="entry name" value="PRK07075.1"/>
    <property type="match status" value="1"/>
</dbReference>
<dbReference type="SMART" id="SM00830">
    <property type="entry name" value="CM_2"/>
    <property type="match status" value="1"/>
</dbReference>
<name>A0ABT7BSW3_9CYAN</name>
<sequence>MKNPDECTNITEIRTEIDRLDRQIIEILGQRFHYVKAAAQFKTSKTDVQASERFTAMLNQRRIWAEDTGLSPDAIEKMYRDLVEYFIAAEMKQWERTETE</sequence>
<evidence type="ECO:0000313" key="4">
    <source>
        <dbReference type="Proteomes" id="UP001232992"/>
    </source>
</evidence>
<keyword evidence="3" id="KW-0456">Lyase</keyword>
<dbReference type="PANTHER" id="PTHR38041:SF1">
    <property type="entry name" value="CHORISMATE MUTASE"/>
    <property type="match status" value="1"/>
</dbReference>
<accession>A0ABT7BSW3</accession>
<dbReference type="InterPro" id="IPR051331">
    <property type="entry name" value="Chorismate_mutase-related"/>
</dbReference>
<dbReference type="Gene3D" id="1.20.59.10">
    <property type="entry name" value="Chorismate mutase"/>
    <property type="match status" value="1"/>
</dbReference>
<gene>
    <name evidence="3" type="ORF">PMH09_00095</name>
</gene>
<dbReference type="PIRSF" id="PIRSF029775">
    <property type="entry name" value="Isochor_pyr_lyas"/>
    <property type="match status" value="1"/>
</dbReference>
<comment type="caution">
    <text evidence="3">The sequence shown here is derived from an EMBL/GenBank/DDBJ whole genome shotgun (WGS) entry which is preliminary data.</text>
</comment>
<dbReference type="SUPFAM" id="SSF48600">
    <property type="entry name" value="Chorismate mutase II"/>
    <property type="match status" value="1"/>
</dbReference>
<dbReference type="RefSeq" id="WP_283756238.1">
    <property type="nucleotide sequence ID" value="NZ_JAQOSQ010000001.1"/>
</dbReference>
<dbReference type="Pfam" id="PF01817">
    <property type="entry name" value="CM_2"/>
    <property type="match status" value="1"/>
</dbReference>
<dbReference type="InterPro" id="IPR008241">
    <property type="entry name" value="Isochorismate_pyruvate-lyase"/>
</dbReference>
<keyword evidence="1" id="KW-0413">Isomerase</keyword>
<keyword evidence="4" id="KW-1185">Reference proteome</keyword>
<evidence type="ECO:0000313" key="3">
    <source>
        <dbReference type="EMBL" id="MDJ1181581.1"/>
    </source>
</evidence>
<proteinExistence type="predicted"/>
<reference evidence="3 4" key="1">
    <citation type="submission" date="2023-01" db="EMBL/GenBank/DDBJ databases">
        <title>Novel diversity within Roseofilum (Cyanobacteria; Desertifilaceae) from marine benthic mats with descriptions of four novel species.</title>
        <authorList>
            <person name="Wang Y."/>
            <person name="Berthold D.E."/>
            <person name="Hu J."/>
            <person name="Lefler F.W."/>
            <person name="Laughinghouse H.D. IV."/>
        </authorList>
    </citation>
    <scope>NUCLEOTIDE SEQUENCE [LARGE SCALE GENOMIC DNA]</scope>
    <source>
        <strain evidence="3 4">BLCC-M143</strain>
    </source>
</reference>